<protein>
    <recommendedName>
        <fullName evidence="3">Protein kinase domain-containing protein</fullName>
    </recommendedName>
</protein>
<reference evidence="2" key="1">
    <citation type="journal article" date="2014" name="Proc. Natl. Acad. Sci. U.S.A.">
        <title>Extensive sampling of basidiomycete genomes demonstrates inadequacy of the white-rot/brown-rot paradigm for wood decay fungi.</title>
        <authorList>
            <person name="Riley R."/>
            <person name="Salamov A.A."/>
            <person name="Brown D.W."/>
            <person name="Nagy L.G."/>
            <person name="Floudas D."/>
            <person name="Held B.W."/>
            <person name="Levasseur A."/>
            <person name="Lombard V."/>
            <person name="Morin E."/>
            <person name="Otillar R."/>
            <person name="Lindquist E.A."/>
            <person name="Sun H."/>
            <person name="LaButti K.M."/>
            <person name="Schmutz J."/>
            <person name="Jabbour D."/>
            <person name="Luo H."/>
            <person name="Baker S.E."/>
            <person name="Pisabarro A.G."/>
            <person name="Walton J.D."/>
            <person name="Blanchette R.A."/>
            <person name="Henrissat B."/>
            <person name="Martin F."/>
            <person name="Cullen D."/>
            <person name="Hibbett D.S."/>
            <person name="Grigoriev I.V."/>
        </authorList>
    </citation>
    <scope>NUCLEOTIDE SEQUENCE [LARGE SCALE GENOMIC DNA]</scope>
    <source>
        <strain evidence="2">FD-172 SS1</strain>
    </source>
</reference>
<dbReference type="InterPro" id="IPR011009">
    <property type="entry name" value="Kinase-like_dom_sf"/>
</dbReference>
<dbReference type="AlphaFoldDB" id="A0A067MM97"/>
<dbReference type="HOGENOM" id="CLU_476596_0_0_1"/>
<gene>
    <name evidence="1" type="ORF">BOTBODRAFT_188988</name>
</gene>
<dbReference type="SUPFAM" id="SSF56112">
    <property type="entry name" value="Protein kinase-like (PK-like)"/>
    <property type="match status" value="1"/>
</dbReference>
<dbReference type="InParanoid" id="A0A067MM97"/>
<keyword evidence="2" id="KW-1185">Reference proteome</keyword>
<dbReference type="EMBL" id="KL198048">
    <property type="protein sequence ID" value="KDQ12716.1"/>
    <property type="molecule type" value="Genomic_DNA"/>
</dbReference>
<name>A0A067MM97_BOTB1</name>
<dbReference type="Gene3D" id="1.10.510.10">
    <property type="entry name" value="Transferase(Phosphotransferase) domain 1"/>
    <property type="match status" value="1"/>
</dbReference>
<organism evidence="1 2">
    <name type="scientific">Botryobasidium botryosum (strain FD-172 SS1)</name>
    <dbReference type="NCBI Taxonomy" id="930990"/>
    <lineage>
        <taxon>Eukaryota</taxon>
        <taxon>Fungi</taxon>
        <taxon>Dikarya</taxon>
        <taxon>Basidiomycota</taxon>
        <taxon>Agaricomycotina</taxon>
        <taxon>Agaricomycetes</taxon>
        <taxon>Cantharellales</taxon>
        <taxon>Botryobasidiaceae</taxon>
        <taxon>Botryobasidium</taxon>
    </lineage>
</organism>
<dbReference type="Proteomes" id="UP000027195">
    <property type="component" value="Unassembled WGS sequence"/>
</dbReference>
<dbReference type="OrthoDB" id="2749470at2759"/>
<evidence type="ECO:0000313" key="1">
    <source>
        <dbReference type="EMBL" id="KDQ12716.1"/>
    </source>
</evidence>
<evidence type="ECO:0008006" key="3">
    <source>
        <dbReference type="Google" id="ProtNLM"/>
    </source>
</evidence>
<sequence>MHKGLEELLKTHPNAQIPVSAATRTVTIKALQEACSRDKLGGEMDTYLMASRLLDRCRDVLRLLEPDWECQVNLQVDSARSDFQTDLMIRDSVDQLLPWEIKAWAMGNVYMPSIVELGAANGGKGSPFIFGGALYNEEAVIARLSLAILSSPRTSFGVLFSGTKMQIFCVRRLPRPHLLVSDPINITAVGPSPVQLILYMLLHARYPDSPPLPLSPTEAMITLPPRPVIDSSRPTLTSSVTVEQLQMQCSAISLCFDFAGAPNQPIYKLSRVEPLSPADYKAHQTPPLDTPPTTWHANGAVKNDNDGTQVVAKFAQRASVQVILREAYFYQHQLKSLQGTVVPMHYGVFSGDRRVVLLMAYAGMTLDSFGGLEPETKKTILDHLILLHRHGVQHNDVWPENVTVGPDGRPHIIDLSHAEVHTCPGANKCHEIIGAARMLKLPRSILNTYHETRVVTDP</sequence>
<proteinExistence type="predicted"/>
<accession>A0A067MM97</accession>
<evidence type="ECO:0000313" key="2">
    <source>
        <dbReference type="Proteomes" id="UP000027195"/>
    </source>
</evidence>